<sequence>MTQYIVVKGTSGIGNRVFAVATGILYAQLSGRQLVVDWRDGSYSNTGTNLFFRYFDCPMAQSEEVLPVTDSIYPTPWQNQLHRSLGSLINESGLKCYQDLSFDVSRLDYPETIIVLSTYSHKINLMRPLFTGKASRFAAMNHLEILQEILQSNLKLKEDIQLQIEQFKREYFSDYMIAVHIRYSDMKVPLSEVEASLASIIRSVKFKHPNYKIFVATDSQEVLSSFKQKFSNIISTNKWFSTSGKRLHQNPEECQDLIQNGIEALVDLYLLAACDQFLFASRSSFGLLASLLMTNPKAIRHDIDRGKSLIKRVKLSLKNIAKKLNFSR</sequence>
<protein>
    <submittedName>
        <fullName evidence="1">Xyloglucan fucosyltransferase/Nodulation protein Z (NodZ)</fullName>
    </submittedName>
</protein>
<dbReference type="PANTHER" id="PTHR13132:SF29">
    <property type="entry name" value="ALPHA-(1,6)-FUCOSYLTRANSFERASE"/>
    <property type="match status" value="1"/>
</dbReference>
<organism evidence="1 2">
    <name type="scientific">Oscillatoria acuminata PCC 6304</name>
    <dbReference type="NCBI Taxonomy" id="56110"/>
    <lineage>
        <taxon>Bacteria</taxon>
        <taxon>Bacillati</taxon>
        <taxon>Cyanobacteriota</taxon>
        <taxon>Cyanophyceae</taxon>
        <taxon>Oscillatoriophycideae</taxon>
        <taxon>Oscillatoriales</taxon>
        <taxon>Oscillatoriaceae</taxon>
        <taxon>Oscillatoria</taxon>
    </lineage>
</organism>
<dbReference type="RefSeq" id="WP_015150290.1">
    <property type="nucleotide sequence ID" value="NC_019693.1"/>
</dbReference>
<name>K9TNE0_9CYAN</name>
<dbReference type="HOGENOM" id="CLU_841281_0_0_3"/>
<accession>K9TNE0</accession>
<dbReference type="STRING" id="56110.Oscil6304_4137"/>
<dbReference type="InterPro" id="IPR008716">
    <property type="entry name" value="NodZ"/>
</dbReference>
<keyword evidence="2" id="KW-1185">Reference proteome</keyword>
<reference evidence="1 2" key="1">
    <citation type="submission" date="2012-06" db="EMBL/GenBank/DDBJ databases">
        <title>Finished chromosome of genome of Oscillatoria acuminata PCC 6304.</title>
        <authorList>
            <consortium name="US DOE Joint Genome Institute"/>
            <person name="Gugger M."/>
            <person name="Coursin T."/>
            <person name="Rippka R."/>
            <person name="Tandeau De Marsac N."/>
            <person name="Huntemann M."/>
            <person name="Wei C.-L."/>
            <person name="Han J."/>
            <person name="Detter J.C."/>
            <person name="Han C."/>
            <person name="Tapia R."/>
            <person name="Davenport K."/>
            <person name="Daligault H."/>
            <person name="Erkkila T."/>
            <person name="Gu W."/>
            <person name="Munk A.C.C."/>
            <person name="Teshima H."/>
            <person name="Xu Y."/>
            <person name="Chain P."/>
            <person name="Chen A."/>
            <person name="Krypides N."/>
            <person name="Mavromatis K."/>
            <person name="Markowitz V."/>
            <person name="Szeto E."/>
            <person name="Ivanova N."/>
            <person name="Mikhailova N."/>
            <person name="Ovchinnikova G."/>
            <person name="Pagani I."/>
            <person name="Pati A."/>
            <person name="Goodwin L."/>
            <person name="Peters L."/>
            <person name="Pitluck S."/>
            <person name="Woyke T."/>
            <person name="Kerfeld C."/>
        </authorList>
    </citation>
    <scope>NUCLEOTIDE SEQUENCE [LARGE SCALE GENOMIC DNA]</scope>
    <source>
        <strain evidence="1 2">PCC 6304</strain>
    </source>
</reference>
<evidence type="ECO:0000313" key="2">
    <source>
        <dbReference type="Proteomes" id="UP000010367"/>
    </source>
</evidence>
<keyword evidence="1" id="KW-0808">Transferase</keyword>
<proteinExistence type="predicted"/>
<dbReference type="Gene3D" id="3.40.50.11350">
    <property type="match status" value="1"/>
</dbReference>
<dbReference type="GO" id="GO:0046921">
    <property type="term" value="F:alpha-(1-&gt;6)-fucosyltransferase activity"/>
    <property type="evidence" value="ECO:0007669"/>
    <property type="project" value="TreeGrafter"/>
</dbReference>
<dbReference type="Pfam" id="PF05830">
    <property type="entry name" value="NodZ"/>
    <property type="match status" value="1"/>
</dbReference>
<dbReference type="Gene3D" id="3.40.50.11340">
    <property type="match status" value="1"/>
</dbReference>
<dbReference type="Proteomes" id="UP000010367">
    <property type="component" value="Chromosome"/>
</dbReference>
<dbReference type="PANTHER" id="PTHR13132">
    <property type="entry name" value="ALPHA- 1,6 -FUCOSYLTRANSFERASE"/>
    <property type="match status" value="1"/>
</dbReference>
<evidence type="ECO:0000313" key="1">
    <source>
        <dbReference type="EMBL" id="AFY83666.1"/>
    </source>
</evidence>
<keyword evidence="1" id="KW-0328">Glycosyltransferase</keyword>
<dbReference type="EMBL" id="CP003607">
    <property type="protein sequence ID" value="AFY83666.1"/>
    <property type="molecule type" value="Genomic_DNA"/>
</dbReference>
<dbReference type="InParanoid" id="K9TNE0"/>
<dbReference type="GO" id="GO:0006487">
    <property type="term" value="P:protein N-linked glycosylation"/>
    <property type="evidence" value="ECO:0007669"/>
    <property type="project" value="TreeGrafter"/>
</dbReference>
<dbReference type="AlphaFoldDB" id="K9TNE0"/>
<dbReference type="GO" id="GO:0009312">
    <property type="term" value="P:oligosaccharide biosynthetic process"/>
    <property type="evidence" value="ECO:0007669"/>
    <property type="project" value="InterPro"/>
</dbReference>
<dbReference type="KEGG" id="oac:Oscil6304_4137"/>
<dbReference type="PATRIC" id="fig|56110.3.peg.5007"/>
<dbReference type="OrthoDB" id="7405520at2"/>
<dbReference type="eggNOG" id="ENOG503190F">
    <property type="taxonomic scope" value="Bacteria"/>
</dbReference>
<gene>
    <name evidence="1" type="ORF">Oscil6304_4137</name>
</gene>